<dbReference type="PROSITE" id="PS51257">
    <property type="entry name" value="PROKAR_LIPOPROTEIN"/>
    <property type="match status" value="1"/>
</dbReference>
<gene>
    <name evidence="3" type="ORF">GCM10009640_03100</name>
</gene>
<organism evidence="3 4">
    <name type="scientific">Agrococcus citreus</name>
    <dbReference type="NCBI Taxonomy" id="84643"/>
    <lineage>
        <taxon>Bacteria</taxon>
        <taxon>Bacillati</taxon>
        <taxon>Actinomycetota</taxon>
        <taxon>Actinomycetes</taxon>
        <taxon>Micrococcales</taxon>
        <taxon>Microbacteriaceae</taxon>
        <taxon>Agrococcus</taxon>
    </lineage>
</organism>
<sequence>MPARTRHLPMLALAAGVALTMSGCIIMPPALPTAAPAQPSAPPSAEPSPTEGSEPTESTEPSPSADGGDLPEYVDFDTALEPGTLAGWETSILTDSAFTVQPDSDFPIGPTISVVETATGCSFWAYQGMPDSDSTDEEESSLATLTAFLGGTAPESTDLVDLGPSDSQGTTVVFLSTVREGDAGATEVYYARNFQSSQSTSAIRATCPAGAGDLESIDEVVFEHFQINFLAP</sequence>
<dbReference type="RefSeq" id="WP_343916643.1">
    <property type="nucleotide sequence ID" value="NZ_BAAAKK010000001.1"/>
</dbReference>
<feature type="signal peptide" evidence="2">
    <location>
        <begin position="1"/>
        <end position="26"/>
    </location>
</feature>
<dbReference type="Proteomes" id="UP001501266">
    <property type="component" value="Unassembled WGS sequence"/>
</dbReference>
<feature type="compositionally biased region" description="Low complexity" evidence="1">
    <location>
        <begin position="47"/>
        <end position="65"/>
    </location>
</feature>
<dbReference type="EMBL" id="BAAAKK010000001">
    <property type="protein sequence ID" value="GAA1418019.1"/>
    <property type="molecule type" value="Genomic_DNA"/>
</dbReference>
<evidence type="ECO:0008006" key="5">
    <source>
        <dbReference type="Google" id="ProtNLM"/>
    </source>
</evidence>
<proteinExistence type="predicted"/>
<feature type="chain" id="PRO_5046804568" description="Lipoprotein" evidence="2">
    <location>
        <begin position="27"/>
        <end position="232"/>
    </location>
</feature>
<evidence type="ECO:0000256" key="2">
    <source>
        <dbReference type="SAM" id="SignalP"/>
    </source>
</evidence>
<keyword evidence="4" id="KW-1185">Reference proteome</keyword>
<evidence type="ECO:0000313" key="3">
    <source>
        <dbReference type="EMBL" id="GAA1418019.1"/>
    </source>
</evidence>
<keyword evidence="2" id="KW-0732">Signal</keyword>
<name>A0ABN1YML3_9MICO</name>
<comment type="caution">
    <text evidence="3">The sequence shown here is derived from an EMBL/GenBank/DDBJ whole genome shotgun (WGS) entry which is preliminary data.</text>
</comment>
<protein>
    <recommendedName>
        <fullName evidence="5">Lipoprotein</fullName>
    </recommendedName>
</protein>
<accession>A0ABN1YML3</accession>
<evidence type="ECO:0000256" key="1">
    <source>
        <dbReference type="SAM" id="MobiDB-lite"/>
    </source>
</evidence>
<reference evidence="3 4" key="1">
    <citation type="journal article" date="2019" name="Int. J. Syst. Evol. Microbiol.">
        <title>The Global Catalogue of Microorganisms (GCM) 10K type strain sequencing project: providing services to taxonomists for standard genome sequencing and annotation.</title>
        <authorList>
            <consortium name="The Broad Institute Genomics Platform"/>
            <consortium name="The Broad Institute Genome Sequencing Center for Infectious Disease"/>
            <person name="Wu L."/>
            <person name="Ma J."/>
        </authorList>
    </citation>
    <scope>NUCLEOTIDE SEQUENCE [LARGE SCALE GENOMIC DNA]</scope>
    <source>
        <strain evidence="3 4">JCM 12398</strain>
    </source>
</reference>
<evidence type="ECO:0000313" key="4">
    <source>
        <dbReference type="Proteomes" id="UP001501266"/>
    </source>
</evidence>
<feature type="region of interest" description="Disordered" evidence="1">
    <location>
        <begin position="34"/>
        <end position="75"/>
    </location>
</feature>